<evidence type="ECO:0000313" key="1">
    <source>
        <dbReference type="EMBL" id="GGP28174.1"/>
    </source>
</evidence>
<proteinExistence type="predicted"/>
<evidence type="ECO:0000313" key="2">
    <source>
        <dbReference type="Proteomes" id="UP000621859"/>
    </source>
</evidence>
<comment type="caution">
    <text evidence="1">The sequence shown here is derived from an EMBL/GenBank/DDBJ whole genome shotgun (WGS) entry which is preliminary data.</text>
</comment>
<sequence length="55" mass="5900">MPERVEAGNAVLTLATPPVLVESLMATLPSEDVLIFNRRPTLAQRRVALVGASDI</sequence>
<accession>A0ABQ2PRF0</accession>
<organism evidence="1 2">
    <name type="scientific">Silvimonas amylolytica</name>
    <dbReference type="NCBI Taxonomy" id="449663"/>
    <lineage>
        <taxon>Bacteria</taxon>
        <taxon>Pseudomonadati</taxon>
        <taxon>Pseudomonadota</taxon>
        <taxon>Betaproteobacteria</taxon>
        <taxon>Neisseriales</taxon>
        <taxon>Chitinibacteraceae</taxon>
        <taxon>Silvimonas</taxon>
    </lineage>
</organism>
<gene>
    <name evidence="1" type="ORF">GCM10010971_39930</name>
</gene>
<dbReference type="EMBL" id="BMLY01000010">
    <property type="protein sequence ID" value="GGP28174.1"/>
    <property type="molecule type" value="Genomic_DNA"/>
</dbReference>
<protein>
    <submittedName>
        <fullName evidence="1">Uncharacterized protein</fullName>
    </submittedName>
</protein>
<reference evidence="2" key="1">
    <citation type="journal article" date="2019" name="Int. J. Syst. Evol. Microbiol.">
        <title>The Global Catalogue of Microorganisms (GCM) 10K type strain sequencing project: providing services to taxonomists for standard genome sequencing and annotation.</title>
        <authorList>
            <consortium name="The Broad Institute Genomics Platform"/>
            <consortium name="The Broad Institute Genome Sequencing Center for Infectious Disease"/>
            <person name="Wu L."/>
            <person name="Ma J."/>
        </authorList>
    </citation>
    <scope>NUCLEOTIDE SEQUENCE [LARGE SCALE GENOMIC DNA]</scope>
    <source>
        <strain evidence="2">CGMCC 1.8860</strain>
    </source>
</reference>
<name>A0ABQ2PRF0_9NEIS</name>
<dbReference type="Proteomes" id="UP000621859">
    <property type="component" value="Unassembled WGS sequence"/>
</dbReference>
<keyword evidence="2" id="KW-1185">Reference proteome</keyword>